<gene>
    <name evidence="1" type="ORF">SK128_022489</name>
</gene>
<dbReference type="Proteomes" id="UP001381693">
    <property type="component" value="Unassembled WGS sequence"/>
</dbReference>
<comment type="caution">
    <text evidence="1">The sequence shown here is derived from an EMBL/GenBank/DDBJ whole genome shotgun (WGS) entry which is preliminary data.</text>
</comment>
<protein>
    <submittedName>
        <fullName evidence="1">Uncharacterized protein</fullName>
    </submittedName>
</protein>
<organism evidence="1 2">
    <name type="scientific">Halocaridina rubra</name>
    <name type="common">Hawaiian red shrimp</name>
    <dbReference type="NCBI Taxonomy" id="373956"/>
    <lineage>
        <taxon>Eukaryota</taxon>
        <taxon>Metazoa</taxon>
        <taxon>Ecdysozoa</taxon>
        <taxon>Arthropoda</taxon>
        <taxon>Crustacea</taxon>
        <taxon>Multicrustacea</taxon>
        <taxon>Malacostraca</taxon>
        <taxon>Eumalacostraca</taxon>
        <taxon>Eucarida</taxon>
        <taxon>Decapoda</taxon>
        <taxon>Pleocyemata</taxon>
        <taxon>Caridea</taxon>
        <taxon>Atyoidea</taxon>
        <taxon>Atyidae</taxon>
        <taxon>Halocaridina</taxon>
    </lineage>
</organism>
<dbReference type="AlphaFoldDB" id="A0AAN8X434"/>
<dbReference type="EMBL" id="JAXCGZ010008554">
    <property type="protein sequence ID" value="KAK7077565.1"/>
    <property type="molecule type" value="Genomic_DNA"/>
</dbReference>
<reference evidence="1 2" key="1">
    <citation type="submission" date="2023-11" db="EMBL/GenBank/DDBJ databases">
        <title>Halocaridina rubra genome assembly.</title>
        <authorList>
            <person name="Smith C."/>
        </authorList>
    </citation>
    <scope>NUCLEOTIDE SEQUENCE [LARGE SCALE GENOMIC DNA]</scope>
    <source>
        <strain evidence="1">EP-1</strain>
        <tissue evidence="1">Whole</tissue>
    </source>
</reference>
<evidence type="ECO:0000313" key="1">
    <source>
        <dbReference type="EMBL" id="KAK7077565.1"/>
    </source>
</evidence>
<evidence type="ECO:0000313" key="2">
    <source>
        <dbReference type="Proteomes" id="UP001381693"/>
    </source>
</evidence>
<accession>A0AAN8X434</accession>
<sequence>MGDGQVKAKSFDSLQEENKEGGFHFHGTSHSCQIVHSCPRIPFLYNSMREVKRITIGKNVFDSLSPELKRLMNLHIGKNVIESLSPYAWWNYFAKYLKDN</sequence>
<proteinExistence type="predicted"/>
<feature type="non-terminal residue" evidence="1">
    <location>
        <position position="100"/>
    </location>
</feature>
<name>A0AAN8X434_HALRR</name>
<keyword evidence="2" id="KW-1185">Reference proteome</keyword>